<dbReference type="FunFam" id="1.25.10.10:FF:000050">
    <property type="entry name" value="Cytoskeleton-associated protein 5 isoform X1"/>
    <property type="match status" value="1"/>
</dbReference>
<dbReference type="Proteomes" id="UP000887013">
    <property type="component" value="Unassembled WGS sequence"/>
</dbReference>
<keyword evidence="8" id="KW-0498">Mitosis</keyword>
<dbReference type="GO" id="GO:0061863">
    <property type="term" value="F:microtubule plus end polymerase"/>
    <property type="evidence" value="ECO:0007669"/>
    <property type="project" value="InterPro"/>
</dbReference>
<evidence type="ECO:0000256" key="3">
    <source>
        <dbReference type="ARBA" id="ARBA00004647"/>
    </source>
</evidence>
<comment type="subcellular location">
    <subcellularLocation>
        <location evidence="2">Chromosome</location>
        <location evidence="2">Centromere</location>
        <location evidence="2">Kinetochore</location>
    </subcellularLocation>
    <subcellularLocation>
        <location evidence="1">Cytoplasm</location>
        <location evidence="1">Cytoskeleton</location>
        <location evidence="1">Microtubule organizing center</location>
        <location evidence="1">Centrosome</location>
    </subcellularLocation>
    <subcellularLocation>
        <location evidence="3">Cytoplasm</location>
        <location evidence="3">Cytoskeleton</location>
        <location evidence="3">Spindle pole</location>
    </subcellularLocation>
</comment>
<feature type="repeat" description="HEAT" evidence="14">
    <location>
        <begin position="1008"/>
        <end position="1045"/>
    </location>
</feature>
<dbReference type="GO" id="GO:0000922">
    <property type="term" value="C:spindle pole"/>
    <property type="evidence" value="ECO:0007669"/>
    <property type="project" value="UniProtKB-SubCell"/>
</dbReference>
<evidence type="ECO:0000256" key="2">
    <source>
        <dbReference type="ARBA" id="ARBA00004629"/>
    </source>
</evidence>
<comment type="caution">
    <text evidence="17">The sequence shown here is derived from an EMBL/GenBank/DDBJ whole genome shotgun (WGS) entry which is preliminary data.</text>
</comment>
<keyword evidence="9" id="KW-0995">Kinetochore</keyword>
<sequence length="1999" mass="222626">MEEENNEFLKLPVEERCQHKLWKARLNGYIEAAKLFELQDDEKSPEFQKYLGLLKKFVIDSNAVAQEKGLVAVLAFVKNAACAFKTVNDVMNGLVSKCFSSPRAKTKELALEIALMYIEIEKQDVVSEELIKGLENKSPKVVSACIVALRQSLNLFGSQVILVKPLVRVLPKLLEDRDKSVREESKLLYVEIYRWVGDALKSQLQNLKPLTVTELENEFQKTVGERVVPTRYLKSQQEKLAAAKENAVEDGENSEEAMAPPPTIDPYDLKTAEDILSKLPKNFYEQCEAKKWQERKIILETLLQLTTNVKLESGDYGDLVRVLKKLITKDSNVVVVGLAVKCLSNLIQGLRKKFQPYASACVPAIFEKFKEKKQNVVVPLRETIDGLYSIVGFEAMLEDIQSALDNKNPQIKAETCAFLARAFATCTAVQLNKKLLKAFTFSLLKTLNDTDGTVRENAAEALGTALKVVGDNAMSTFLQEVDAIKMAKIKDFCDKADVKQPVAAGKKPASAPTIKSAPVKNEEPAPVSAPPKPNLGGIKKPASAGPVKNKGSATTVRAVRSGGVKKGPVEAGEPEFKEAELSEDDVLAQLSEILADDVISGLGSSNWKDRLAAVEKFFETVQGMEKGSLPAQALIKLLARKPGFKENNFQILKLRFEILSYIADNAQISHITVDSCLSDIVDKIGDAKNGIHAGLALTSLASATSLEYISLEVLNLAFNQRNPKNQSEALIWVSTAIKQFGLKVQLKEVIDNLKKGFSSTNPGVRNAALAVVGTMYIYIGKSLRSFFEGEKPALLQQIDSEFEKMKDVKPPAPEKGKAAKAVGSGDAPESSGQVNLADLIPQVDISSQITSQLLSDLSDKDWHLRSDALQKISVIISEAKFIAPNLGELPIALKPRLADTNKKLALQALNICQMLGTSLGSLCSKQIRNFAPGILTCLGDNKANVRAAAVQCLNSWMDNCPLINLFEGEMICDVLRTDNPLLRIELFAWLTEKLPTVASLPTSELTICLPILLSCLEDRNPDVRKKASECILPFMIHVGYEPMARAASKLKPASKQTVVAQLEKVRQNLPVKATAPKNKPTRNTIAPSERFSPPQNVSNEDGVKGKLNRSTSKSKLALKTTNTSAGKAKKEEEIDTSPALVANNMKDQRMSDEKALKVLKWNFTTPREEFYVQLREQMSSANWSKTLIAHCFHNDFKFHLKAIDLLIESLSNNVEASAANLDLILKWLALRFFDTNPSVLIKSLEYLQVLFQALMNINYHMLELEAASFVPYLILKIGDPKDTVRKGVREIIKNISRIYPYSKMFLYIMQGLASKNARQRAECLEELGSMIENYGLNVCQPSPAVALKEIARQISDRDNSVRNAALNCVVQAYFIEGEKVYKFVGQLSDKDLGLLEERIKRSSKPKSVKPVESSIPSAKVSPPVHLNSSYGAQIEEPKIAAHTTPSQRSGRLKLETEDIEQMFKQKEPQVQLPGLIQVNADDILNLPDIQLPRTRMRPPATSLKILNSADDVDTAVNLVMAQLAAQDIPVVIQAFAQIEEVLKSDQAVRVLNSRVDQLLVFGALQYRYAHNKHMADENICKADVVSLYRCVTVALASLFDNTVLSKKASRDVLRDLIPHLITVMLDNRLDDLQDGAQVVKVINVLIMRILQKANPTHVLSALIKLLHDCIGNLNVSDRFTDLIMKCLWKMIRMIRLVINDLNIDRILLDIHVFLKTFPSSSWKEKPNDTPIRTIKTILYKLVEIKNEDIMKHLSLISDRQESDLVNYLHKLLVRIKDDNRKLSNKNSAPDDNAGGNNRHKRCKSSPLKLSKSTHEALTEIFRKIGCKEQTKEGLAELYEFTQNHPEADIEPYLKTSSDFFQNYIRQGIQQLEKEKGCIKSKQDSILVTSRKSEESTGWNSNLSGKDVSFTRDKNSQSWEDKFPPVPPCTVDTTPMDLVEWLKNVVARLGMDTSKYDDPSFLEKITGNGNEGPLSEEEVSQMFSDVERYRKMIDDLRNAA</sequence>
<feature type="repeat" description="HEAT" evidence="14">
    <location>
        <begin position="439"/>
        <end position="477"/>
    </location>
</feature>
<dbReference type="GO" id="GO:0005874">
    <property type="term" value="C:microtubule"/>
    <property type="evidence" value="ECO:0007669"/>
    <property type="project" value="UniProtKB-ARBA"/>
</dbReference>
<dbReference type="PROSITE" id="PS50077">
    <property type="entry name" value="HEAT_REPEAT"/>
    <property type="match status" value="2"/>
</dbReference>
<evidence type="ECO:0000256" key="11">
    <source>
        <dbReference type="ARBA" id="ARBA00023306"/>
    </source>
</evidence>
<evidence type="ECO:0000256" key="15">
    <source>
        <dbReference type="SAM" id="MobiDB-lite"/>
    </source>
</evidence>
<feature type="domain" description="TOG" evidence="16">
    <location>
        <begin position="1169"/>
        <end position="1408"/>
    </location>
</feature>
<dbReference type="GO" id="GO:0005813">
    <property type="term" value="C:centrosome"/>
    <property type="evidence" value="ECO:0007669"/>
    <property type="project" value="UniProtKB-SubCell"/>
</dbReference>
<dbReference type="FunFam" id="1.25.10.10:FF:000019">
    <property type="entry name" value="Cytoskeleton-associated protein 5"/>
    <property type="match status" value="1"/>
</dbReference>
<evidence type="ECO:0000256" key="14">
    <source>
        <dbReference type="PROSITE-ProRule" id="PRU00103"/>
    </source>
</evidence>
<organism evidence="17 18">
    <name type="scientific">Nephila pilipes</name>
    <name type="common">Giant wood spider</name>
    <name type="synonym">Nephila maculata</name>
    <dbReference type="NCBI Taxonomy" id="299642"/>
    <lineage>
        <taxon>Eukaryota</taxon>
        <taxon>Metazoa</taxon>
        <taxon>Ecdysozoa</taxon>
        <taxon>Arthropoda</taxon>
        <taxon>Chelicerata</taxon>
        <taxon>Arachnida</taxon>
        <taxon>Araneae</taxon>
        <taxon>Araneomorphae</taxon>
        <taxon>Entelegynae</taxon>
        <taxon>Araneoidea</taxon>
        <taxon>Nephilidae</taxon>
        <taxon>Nephila</taxon>
    </lineage>
</organism>
<dbReference type="Pfam" id="PF21040">
    <property type="entry name" value="CEP104-like_TOG"/>
    <property type="match status" value="1"/>
</dbReference>
<comment type="similarity">
    <text evidence="13">Belongs to the TOG/XMAP215 family.</text>
</comment>
<keyword evidence="4" id="KW-0158">Chromosome</keyword>
<keyword evidence="10" id="KW-0206">Cytoskeleton</keyword>
<dbReference type="Pfam" id="PF21041">
    <property type="entry name" value="XMAP215_CLASP_TOG"/>
    <property type="match status" value="4"/>
</dbReference>
<protein>
    <submittedName>
        <fullName evidence="17">Cytoskeleton-associated protein 5</fullName>
    </submittedName>
</protein>
<dbReference type="InterPro" id="IPR045110">
    <property type="entry name" value="XMAP215"/>
</dbReference>
<evidence type="ECO:0000313" key="18">
    <source>
        <dbReference type="Proteomes" id="UP000887013"/>
    </source>
</evidence>
<dbReference type="GO" id="GO:0051010">
    <property type="term" value="F:microtubule plus-end binding"/>
    <property type="evidence" value="ECO:0007669"/>
    <property type="project" value="InterPro"/>
</dbReference>
<dbReference type="GO" id="GO:0000776">
    <property type="term" value="C:kinetochore"/>
    <property type="evidence" value="ECO:0007669"/>
    <property type="project" value="UniProtKB-KW"/>
</dbReference>
<evidence type="ECO:0000256" key="7">
    <source>
        <dbReference type="ARBA" id="ARBA00022737"/>
    </source>
</evidence>
<dbReference type="GO" id="GO:0046785">
    <property type="term" value="P:microtubule polymerization"/>
    <property type="evidence" value="ECO:0007669"/>
    <property type="project" value="InterPro"/>
</dbReference>
<feature type="domain" description="TOG" evidence="16">
    <location>
        <begin position="268"/>
        <end position="502"/>
    </location>
</feature>
<evidence type="ECO:0000256" key="4">
    <source>
        <dbReference type="ARBA" id="ARBA00022454"/>
    </source>
</evidence>
<dbReference type="FunFam" id="1.25.10.10:FF:000063">
    <property type="entry name" value="Putative cytoskeleton-associated protein 5"/>
    <property type="match status" value="1"/>
</dbReference>
<keyword evidence="11" id="KW-0131">Cell cycle</keyword>
<feature type="domain" description="TOG" evidence="16">
    <location>
        <begin position="838"/>
        <end position="1071"/>
    </location>
</feature>
<feature type="region of interest" description="Disordered" evidence="15">
    <location>
        <begin position="806"/>
        <end position="832"/>
    </location>
</feature>
<feature type="region of interest" description="Disordered" evidence="15">
    <location>
        <begin position="1403"/>
        <end position="1424"/>
    </location>
</feature>
<accession>A0A8X6P4R9</accession>
<evidence type="ECO:0000256" key="6">
    <source>
        <dbReference type="ARBA" id="ARBA00022618"/>
    </source>
</evidence>
<evidence type="ECO:0000256" key="10">
    <source>
        <dbReference type="ARBA" id="ARBA00023212"/>
    </source>
</evidence>
<feature type="domain" description="TOG" evidence="16">
    <location>
        <begin position="1"/>
        <end position="228"/>
    </location>
</feature>
<dbReference type="InterPro" id="IPR011989">
    <property type="entry name" value="ARM-like"/>
</dbReference>
<evidence type="ECO:0000313" key="17">
    <source>
        <dbReference type="EMBL" id="GFT50341.1"/>
    </source>
</evidence>
<keyword evidence="18" id="KW-1185">Reference proteome</keyword>
<keyword evidence="5" id="KW-0963">Cytoplasm</keyword>
<feature type="region of interest" description="Disordered" evidence="15">
    <location>
        <begin position="1072"/>
        <end position="1113"/>
    </location>
</feature>
<dbReference type="GO" id="GO:0030951">
    <property type="term" value="P:establishment or maintenance of microtubule cytoskeleton polarity"/>
    <property type="evidence" value="ECO:0007669"/>
    <property type="project" value="InterPro"/>
</dbReference>
<dbReference type="InterPro" id="IPR016024">
    <property type="entry name" value="ARM-type_fold"/>
</dbReference>
<name>A0A8X6P4R9_NEPPI</name>
<feature type="compositionally biased region" description="Low complexity" evidence="15">
    <location>
        <begin position="1408"/>
        <end position="1417"/>
    </location>
</feature>
<evidence type="ECO:0000256" key="12">
    <source>
        <dbReference type="ARBA" id="ARBA00023328"/>
    </source>
</evidence>
<evidence type="ECO:0000259" key="16">
    <source>
        <dbReference type="SMART" id="SM01349"/>
    </source>
</evidence>
<dbReference type="PANTHER" id="PTHR12609">
    <property type="entry name" value="MICROTUBULE ASSOCIATED PROTEIN XMAP215"/>
    <property type="match status" value="1"/>
</dbReference>
<keyword evidence="7" id="KW-0677">Repeat</keyword>
<evidence type="ECO:0000256" key="1">
    <source>
        <dbReference type="ARBA" id="ARBA00004300"/>
    </source>
</evidence>
<evidence type="ECO:0000256" key="8">
    <source>
        <dbReference type="ARBA" id="ARBA00022776"/>
    </source>
</evidence>
<feature type="domain" description="TOG" evidence="16">
    <location>
        <begin position="580"/>
        <end position="811"/>
    </location>
</feature>
<dbReference type="GO" id="GO:0051301">
    <property type="term" value="P:cell division"/>
    <property type="evidence" value="ECO:0007669"/>
    <property type="project" value="UniProtKB-KW"/>
</dbReference>
<dbReference type="InterPro" id="IPR048491">
    <property type="entry name" value="XMAP215_CLASP_TOG"/>
</dbReference>
<reference evidence="17" key="1">
    <citation type="submission" date="2020-08" db="EMBL/GenBank/DDBJ databases">
        <title>Multicomponent nature underlies the extraordinary mechanical properties of spider dragline silk.</title>
        <authorList>
            <person name="Kono N."/>
            <person name="Nakamura H."/>
            <person name="Mori M."/>
            <person name="Yoshida Y."/>
            <person name="Ohtoshi R."/>
            <person name="Malay A.D."/>
            <person name="Moran D.A.P."/>
            <person name="Tomita M."/>
            <person name="Numata K."/>
            <person name="Arakawa K."/>
        </authorList>
    </citation>
    <scope>NUCLEOTIDE SEQUENCE</scope>
</reference>
<dbReference type="InterPro" id="IPR021133">
    <property type="entry name" value="HEAT_type_2"/>
</dbReference>
<dbReference type="InterPro" id="IPR034085">
    <property type="entry name" value="TOG"/>
</dbReference>
<dbReference type="Gene3D" id="1.25.10.10">
    <property type="entry name" value="Leucine-rich Repeat Variant"/>
    <property type="match status" value="5"/>
</dbReference>
<feature type="region of interest" description="Disordered" evidence="15">
    <location>
        <begin position="503"/>
        <end position="554"/>
    </location>
</feature>
<dbReference type="FunFam" id="1.25.10.10:FF:000068">
    <property type="entry name" value="cytoskeleton-associated protein 5 isoform X1"/>
    <property type="match status" value="1"/>
</dbReference>
<dbReference type="OrthoDB" id="205662at2759"/>
<feature type="compositionally biased region" description="Basic and acidic residues" evidence="15">
    <location>
        <begin position="806"/>
        <end position="817"/>
    </location>
</feature>
<keyword evidence="6" id="KW-0132">Cell division</keyword>
<dbReference type="SMART" id="SM01349">
    <property type="entry name" value="TOG"/>
    <property type="match status" value="5"/>
</dbReference>
<evidence type="ECO:0000256" key="5">
    <source>
        <dbReference type="ARBA" id="ARBA00022490"/>
    </source>
</evidence>
<dbReference type="FunFam" id="1.25.10.10:FF:000052">
    <property type="entry name" value="Cytoskeleton associated protein 5"/>
    <property type="match status" value="1"/>
</dbReference>
<gene>
    <name evidence="17" type="primary">CKAP5</name>
    <name evidence="17" type="ORF">NPIL_151581</name>
</gene>
<dbReference type="GO" id="GO:0051231">
    <property type="term" value="P:spindle elongation"/>
    <property type="evidence" value="ECO:0007669"/>
    <property type="project" value="UniProtKB-ARBA"/>
</dbReference>
<keyword evidence="12" id="KW-0137">Centromere</keyword>
<proteinExistence type="inferred from homology"/>
<feature type="region of interest" description="Disordered" evidence="15">
    <location>
        <begin position="1782"/>
        <end position="1810"/>
    </location>
</feature>
<dbReference type="SUPFAM" id="SSF48371">
    <property type="entry name" value="ARM repeat"/>
    <property type="match status" value="2"/>
</dbReference>
<dbReference type="EMBL" id="BMAW01016703">
    <property type="protein sequence ID" value="GFT50341.1"/>
    <property type="molecule type" value="Genomic_DNA"/>
</dbReference>
<evidence type="ECO:0000256" key="9">
    <source>
        <dbReference type="ARBA" id="ARBA00022838"/>
    </source>
</evidence>
<evidence type="ECO:0000256" key="13">
    <source>
        <dbReference type="ARBA" id="ARBA00025722"/>
    </source>
</evidence>